<dbReference type="STRING" id="1245528.M3K0H3"/>
<evidence type="ECO:0000313" key="3">
    <source>
        <dbReference type="EMBL" id="EMG48159.1"/>
    </source>
</evidence>
<keyword evidence="1" id="KW-0175">Coiled coil</keyword>
<comment type="caution">
    <text evidence="3">The sequence shown here is derived from an EMBL/GenBank/DDBJ whole genome shotgun (WGS) entry which is preliminary data.</text>
</comment>
<accession>M3K0H3</accession>
<feature type="domain" description="Mnd1 HTH" evidence="2">
    <location>
        <begin position="1"/>
        <end position="31"/>
    </location>
</feature>
<dbReference type="AlphaFoldDB" id="M3K0H3"/>
<protein>
    <submittedName>
        <fullName evidence="3">Meiotic nuclear division protein, putative</fullName>
    </submittedName>
</protein>
<dbReference type="OMA" id="ESNNREH"/>
<dbReference type="Pfam" id="PF03962">
    <property type="entry name" value="Mnd1"/>
    <property type="match status" value="1"/>
</dbReference>
<dbReference type="Proteomes" id="UP000011777">
    <property type="component" value="Unassembled WGS sequence"/>
</dbReference>
<evidence type="ECO:0000256" key="1">
    <source>
        <dbReference type="SAM" id="Coils"/>
    </source>
</evidence>
<evidence type="ECO:0000313" key="4">
    <source>
        <dbReference type="Proteomes" id="UP000011777"/>
    </source>
</evidence>
<gene>
    <name evidence="3" type="ORF">G210_1326</name>
</gene>
<feature type="coiled-coil region" evidence="1">
    <location>
        <begin position="35"/>
        <end position="103"/>
    </location>
</feature>
<dbReference type="EMBL" id="AOGT01001228">
    <property type="protein sequence ID" value="EMG48159.1"/>
    <property type="molecule type" value="Genomic_DNA"/>
</dbReference>
<proteinExistence type="predicted"/>
<keyword evidence="4" id="KW-1185">Reference proteome</keyword>
<sequence length="160" mass="18849">MQIKELVVNLVNEGWIEQEKCGTTNLYWSFEYSQYKRKAQIYNQLKQSIVNLEQEKDRLSSHFGNVTGERNESNNREHNLVQYQKLKSMVDEVDEKLQSTKEVEMMEELKSSIEFFTDSIEIVISFFSHQSGTSVSVLKTEFEIPLEFDDLPELSSEFMR</sequence>
<organism evidence="3 4">
    <name type="scientific">Candida maltosa (strain Xu316)</name>
    <name type="common">Yeast</name>
    <dbReference type="NCBI Taxonomy" id="1245528"/>
    <lineage>
        <taxon>Eukaryota</taxon>
        <taxon>Fungi</taxon>
        <taxon>Dikarya</taxon>
        <taxon>Ascomycota</taxon>
        <taxon>Saccharomycotina</taxon>
        <taxon>Pichiomycetes</taxon>
        <taxon>Debaryomycetaceae</taxon>
        <taxon>Candida/Lodderomyces clade</taxon>
        <taxon>Candida</taxon>
    </lineage>
</organism>
<reference evidence="3 4" key="1">
    <citation type="submission" date="2013-02" db="EMBL/GenBank/DDBJ databases">
        <title>Genome sequence of Candida maltosa Xu316, a potential industrial strain for xylitol and ethanol production.</title>
        <authorList>
            <person name="Yu J."/>
            <person name="Wang Q."/>
            <person name="Geng X."/>
            <person name="Bao W."/>
            <person name="He P."/>
            <person name="Cai J."/>
        </authorList>
    </citation>
    <scope>NUCLEOTIDE SEQUENCE [LARGE SCALE GENOMIC DNA]</scope>
    <source>
        <strain evidence="4">Xu316</strain>
    </source>
</reference>
<dbReference type="InterPro" id="IPR040453">
    <property type="entry name" value="Mnd1_HTH"/>
</dbReference>
<dbReference type="eggNOG" id="KOG3433">
    <property type="taxonomic scope" value="Eukaryota"/>
</dbReference>
<evidence type="ECO:0000259" key="2">
    <source>
        <dbReference type="Pfam" id="PF03962"/>
    </source>
</evidence>
<dbReference type="HOGENOM" id="CLU_080628_2_0_1"/>
<name>M3K0H3_CANMX</name>
<dbReference type="OrthoDB" id="9978204at2759"/>